<dbReference type="EMBL" id="PYDT01000004">
    <property type="protein sequence ID" value="THU63863.1"/>
    <property type="molecule type" value="Genomic_DNA"/>
</dbReference>
<proteinExistence type="predicted"/>
<feature type="region of interest" description="Disordered" evidence="1">
    <location>
        <begin position="1"/>
        <end position="38"/>
    </location>
</feature>
<feature type="region of interest" description="Disordered" evidence="1">
    <location>
        <begin position="70"/>
        <end position="90"/>
    </location>
</feature>
<dbReference type="AlphaFoldDB" id="A0A4S8JNJ5"/>
<keyword evidence="4" id="KW-1185">Reference proteome</keyword>
<reference evidence="3 4" key="1">
    <citation type="journal article" date="2019" name="Nat. Plants">
        <title>Genome sequencing of Musa balbisiana reveals subgenome evolution and function divergence in polyploid bananas.</title>
        <authorList>
            <person name="Yao X."/>
        </authorList>
    </citation>
    <scope>NUCLEOTIDE SEQUENCE [LARGE SCALE GENOMIC DNA]</scope>
    <source>
        <strain evidence="4">cv. DH-PKW</strain>
        <tissue evidence="3">Leaves</tissue>
    </source>
</reference>
<name>A0A4S8JNJ5_MUSBA</name>
<evidence type="ECO:0000256" key="2">
    <source>
        <dbReference type="SAM" id="Phobius"/>
    </source>
</evidence>
<gene>
    <name evidence="3" type="ORF">C4D60_Mb01t20330</name>
</gene>
<sequence>MKPALLQTPRRAPSPGSHGGRPKETPPPSKHNPKVLPRALIPSLLPDLLCPSSDFSAVPEDVPLETHDLIESSPEASSTVEDPAERTPVPPSPLPVALEHGLQESIEIDVKKATEEEEKVAVVDRLREALLEVRKSTDVSAGSKKLLAALVEVAMGDMGGDPREENGRWDSAFWAKVRIGILGFLILLVALMDLLAISTVPIGGEGRDFSGLPPPT</sequence>
<organism evidence="3 4">
    <name type="scientific">Musa balbisiana</name>
    <name type="common">Banana</name>
    <dbReference type="NCBI Taxonomy" id="52838"/>
    <lineage>
        <taxon>Eukaryota</taxon>
        <taxon>Viridiplantae</taxon>
        <taxon>Streptophyta</taxon>
        <taxon>Embryophyta</taxon>
        <taxon>Tracheophyta</taxon>
        <taxon>Spermatophyta</taxon>
        <taxon>Magnoliopsida</taxon>
        <taxon>Liliopsida</taxon>
        <taxon>Zingiberales</taxon>
        <taxon>Musaceae</taxon>
        <taxon>Musa</taxon>
    </lineage>
</organism>
<protein>
    <submittedName>
        <fullName evidence="3">Uncharacterized protein</fullName>
    </submittedName>
</protein>
<keyword evidence="2" id="KW-1133">Transmembrane helix</keyword>
<accession>A0A4S8JNJ5</accession>
<evidence type="ECO:0000313" key="4">
    <source>
        <dbReference type="Proteomes" id="UP000317650"/>
    </source>
</evidence>
<comment type="caution">
    <text evidence="3">The sequence shown here is derived from an EMBL/GenBank/DDBJ whole genome shotgun (WGS) entry which is preliminary data.</text>
</comment>
<keyword evidence="2" id="KW-0812">Transmembrane</keyword>
<evidence type="ECO:0000313" key="3">
    <source>
        <dbReference type="EMBL" id="THU63863.1"/>
    </source>
</evidence>
<feature type="transmembrane region" description="Helical" evidence="2">
    <location>
        <begin position="179"/>
        <end position="202"/>
    </location>
</feature>
<keyword evidence="2" id="KW-0472">Membrane</keyword>
<evidence type="ECO:0000256" key="1">
    <source>
        <dbReference type="SAM" id="MobiDB-lite"/>
    </source>
</evidence>
<dbReference type="Proteomes" id="UP000317650">
    <property type="component" value="Chromosome 1"/>
</dbReference>